<comment type="caution">
    <text evidence="1">The sequence shown here is derived from an EMBL/GenBank/DDBJ whole genome shotgun (WGS) entry which is preliminary data.</text>
</comment>
<name>A0ABP6V0V4_9ACTN</name>
<dbReference type="SUPFAM" id="SSF109604">
    <property type="entry name" value="HD-domain/PDEase-like"/>
    <property type="match status" value="1"/>
</dbReference>
<dbReference type="EMBL" id="BAABBB010000007">
    <property type="protein sequence ID" value="GAA3526620.1"/>
    <property type="molecule type" value="Genomic_DNA"/>
</dbReference>
<dbReference type="Gene3D" id="1.10.3210.10">
    <property type="entry name" value="Hypothetical protein af1432"/>
    <property type="match status" value="1"/>
</dbReference>
<gene>
    <name evidence="1" type="ORF">GCM10022263_14190</name>
</gene>
<dbReference type="PANTHER" id="PTHR21174:SF0">
    <property type="entry name" value="HD PHOSPHOHYDROLASE FAMILY PROTEIN-RELATED"/>
    <property type="match status" value="1"/>
</dbReference>
<dbReference type="Proteomes" id="UP001500301">
    <property type="component" value="Unassembled WGS sequence"/>
</dbReference>
<accession>A0ABP6V0V4</accession>
<sequence>MTAAGAVGLNTGVEDDHPDLTDLPWPLTGADALREELLAAYGDPSRGHHGTRHLAEVLRRLDELAAAGVTYARTPVLLAAWFHDAVYDGERDAEERSAAWAEDALPGHADPATVAEVARLVRLTEHHRPDTADANGCALSDADLSILAATRERYDEYVAAVRSEYAHLDDEVFAAGRAEVLRALTDTPALFRTAHGRSEWEQPARANVARELAGLPA</sequence>
<reference evidence="2" key="1">
    <citation type="journal article" date="2019" name="Int. J. Syst. Evol. Microbiol.">
        <title>The Global Catalogue of Microorganisms (GCM) 10K type strain sequencing project: providing services to taxonomists for standard genome sequencing and annotation.</title>
        <authorList>
            <consortium name="The Broad Institute Genomics Platform"/>
            <consortium name="The Broad Institute Genome Sequencing Center for Infectious Disease"/>
            <person name="Wu L."/>
            <person name="Ma J."/>
        </authorList>
    </citation>
    <scope>NUCLEOTIDE SEQUENCE [LARGE SCALE GENOMIC DNA]</scope>
    <source>
        <strain evidence="2">JCM 17460</strain>
    </source>
</reference>
<dbReference type="PIRSF" id="PIRSF035170">
    <property type="entry name" value="HD_phosphohydro"/>
    <property type="match status" value="1"/>
</dbReference>
<evidence type="ECO:0000313" key="2">
    <source>
        <dbReference type="Proteomes" id="UP001500301"/>
    </source>
</evidence>
<protein>
    <recommendedName>
        <fullName evidence="3">Metal-dependent phosphohydrolase</fullName>
    </recommendedName>
</protein>
<proteinExistence type="predicted"/>
<evidence type="ECO:0000313" key="1">
    <source>
        <dbReference type="EMBL" id="GAA3526620.1"/>
    </source>
</evidence>
<evidence type="ECO:0008006" key="3">
    <source>
        <dbReference type="Google" id="ProtNLM"/>
    </source>
</evidence>
<keyword evidence="2" id="KW-1185">Reference proteome</keyword>
<dbReference type="PANTHER" id="PTHR21174">
    <property type="match status" value="1"/>
</dbReference>
<organism evidence="1 2">
    <name type="scientific">Nocardioides daeguensis</name>
    <dbReference type="NCBI Taxonomy" id="908359"/>
    <lineage>
        <taxon>Bacteria</taxon>
        <taxon>Bacillati</taxon>
        <taxon>Actinomycetota</taxon>
        <taxon>Actinomycetes</taxon>
        <taxon>Propionibacteriales</taxon>
        <taxon>Nocardioidaceae</taxon>
        <taxon>Nocardioides</taxon>
    </lineage>
</organism>
<dbReference type="InterPro" id="IPR009218">
    <property type="entry name" value="HD_phosphohydro"/>
</dbReference>